<organism evidence="1 2">
    <name type="scientific">Carpinus fangiana</name>
    <dbReference type="NCBI Taxonomy" id="176857"/>
    <lineage>
        <taxon>Eukaryota</taxon>
        <taxon>Viridiplantae</taxon>
        <taxon>Streptophyta</taxon>
        <taxon>Embryophyta</taxon>
        <taxon>Tracheophyta</taxon>
        <taxon>Spermatophyta</taxon>
        <taxon>Magnoliopsida</taxon>
        <taxon>eudicotyledons</taxon>
        <taxon>Gunneridae</taxon>
        <taxon>Pentapetalae</taxon>
        <taxon>rosids</taxon>
        <taxon>fabids</taxon>
        <taxon>Fagales</taxon>
        <taxon>Betulaceae</taxon>
        <taxon>Carpinus</taxon>
    </lineage>
</organism>
<dbReference type="Proteomes" id="UP000327013">
    <property type="component" value="Chromosome 5"/>
</dbReference>
<accession>A0A5N6R836</accession>
<proteinExistence type="predicted"/>
<evidence type="ECO:0000313" key="2">
    <source>
        <dbReference type="Proteomes" id="UP000327013"/>
    </source>
</evidence>
<dbReference type="AlphaFoldDB" id="A0A5N6R836"/>
<keyword evidence="2" id="KW-1185">Reference proteome</keyword>
<reference evidence="1 2" key="1">
    <citation type="submission" date="2019-06" db="EMBL/GenBank/DDBJ databases">
        <title>A chromosomal-level reference genome of Carpinus fangiana (Coryloideae, Betulaceae).</title>
        <authorList>
            <person name="Yang X."/>
            <person name="Wang Z."/>
            <person name="Zhang L."/>
            <person name="Hao G."/>
            <person name="Liu J."/>
            <person name="Yang Y."/>
        </authorList>
    </citation>
    <scope>NUCLEOTIDE SEQUENCE [LARGE SCALE GENOMIC DNA]</scope>
    <source>
        <strain evidence="1">Cfa_2016G</strain>
        <tissue evidence="1">Leaf</tissue>
    </source>
</reference>
<sequence length="85" mass="9870">MGRACFFSGNGKFRKQKTMRWRGRKKLKVARNSAQLRQRSDLDTLRGIIPGCEQVDAATLFLKTMEHIIKLELQLHILRCLLTNL</sequence>
<protein>
    <submittedName>
        <fullName evidence="1">Uncharacterized protein</fullName>
    </submittedName>
</protein>
<evidence type="ECO:0000313" key="1">
    <source>
        <dbReference type="EMBL" id="KAE8056811.1"/>
    </source>
</evidence>
<dbReference type="EMBL" id="CM017325">
    <property type="protein sequence ID" value="KAE8056811.1"/>
    <property type="molecule type" value="Genomic_DNA"/>
</dbReference>
<name>A0A5N6R836_9ROSI</name>
<dbReference type="OrthoDB" id="1110920at2759"/>
<gene>
    <name evidence="1" type="ORF">FH972_013548</name>
</gene>